<dbReference type="GO" id="GO:0000160">
    <property type="term" value="P:phosphorelay signal transduction system"/>
    <property type="evidence" value="ECO:0007669"/>
    <property type="project" value="UniProtKB-KW"/>
</dbReference>
<evidence type="ECO:0000256" key="2">
    <source>
        <dbReference type="PROSITE-ProRule" id="PRU00110"/>
    </source>
</evidence>
<dbReference type="RefSeq" id="WP_115934924.1">
    <property type="nucleotide sequence ID" value="NZ_QRDW01000001.1"/>
</dbReference>
<proteinExistence type="predicted"/>
<evidence type="ECO:0000259" key="3">
    <source>
        <dbReference type="PROSITE" id="PS50894"/>
    </source>
</evidence>
<evidence type="ECO:0000313" key="4">
    <source>
        <dbReference type="EMBL" id="RED53819.1"/>
    </source>
</evidence>
<gene>
    <name evidence="4" type="ORF">DFP90_101618</name>
</gene>
<dbReference type="InterPro" id="IPR036641">
    <property type="entry name" value="HPT_dom_sf"/>
</dbReference>
<reference evidence="4 5" key="1">
    <citation type="submission" date="2018-07" db="EMBL/GenBank/DDBJ databases">
        <title>Genomic Encyclopedia of Type Strains, Phase III (KMG-III): the genomes of soil and plant-associated and newly described type strains.</title>
        <authorList>
            <person name="Whitman W."/>
        </authorList>
    </citation>
    <scope>NUCLEOTIDE SEQUENCE [LARGE SCALE GENOMIC DNA]</scope>
    <source>
        <strain evidence="4 5">CECT 8488</strain>
    </source>
</reference>
<keyword evidence="2" id="KW-0597">Phosphoprotein</keyword>
<name>A0A3D9HWM7_9PROT</name>
<accession>A0A3D9HWM7</accession>
<keyword evidence="1" id="KW-0902">Two-component regulatory system</keyword>
<dbReference type="Gene3D" id="3.40.50.2300">
    <property type="match status" value="1"/>
</dbReference>
<dbReference type="Pfam" id="PF01627">
    <property type="entry name" value="Hpt"/>
    <property type="match status" value="1"/>
</dbReference>
<feature type="domain" description="HPt" evidence="3">
    <location>
        <begin position="5"/>
        <end position="113"/>
    </location>
</feature>
<dbReference type="GO" id="GO:0004672">
    <property type="term" value="F:protein kinase activity"/>
    <property type="evidence" value="ECO:0007669"/>
    <property type="project" value="UniProtKB-ARBA"/>
</dbReference>
<keyword evidence="5" id="KW-1185">Reference proteome</keyword>
<dbReference type="Gene3D" id="1.20.120.160">
    <property type="entry name" value="HPT domain"/>
    <property type="match status" value="1"/>
</dbReference>
<sequence length="254" mass="28163">MLPDLERIREELKGEFLQDCREKLYSLDEILCRFDSGDGETSQLVSDFKLLVHSLKGSAGSFGFASVSHIAHALEDYIAPLGTDSPIPSTEAGHYLKVLSEIIESGRDLGEEKAVALIRKLPTHAADTDEDGPERSVALLHIPEKVWSKIMSEELSRLGLRISNASTPIEAIDCGLTLKPALFVTSMQLHRMTGIELAEIFKTLAMIGDTRILILASRPQKELDALSRPDNTSFLEKGPDYRTGLENWFERVLS</sequence>
<dbReference type="SUPFAM" id="SSF52172">
    <property type="entry name" value="CheY-like"/>
    <property type="match status" value="1"/>
</dbReference>
<dbReference type="Proteomes" id="UP000256845">
    <property type="component" value="Unassembled WGS sequence"/>
</dbReference>
<dbReference type="CDD" id="cd00088">
    <property type="entry name" value="HPT"/>
    <property type="match status" value="1"/>
</dbReference>
<feature type="modified residue" description="Phosphohistidine" evidence="2">
    <location>
        <position position="53"/>
    </location>
</feature>
<organism evidence="4 5">
    <name type="scientific">Aestuariispira insulae</name>
    <dbReference type="NCBI Taxonomy" id="1461337"/>
    <lineage>
        <taxon>Bacteria</taxon>
        <taxon>Pseudomonadati</taxon>
        <taxon>Pseudomonadota</taxon>
        <taxon>Alphaproteobacteria</taxon>
        <taxon>Rhodospirillales</taxon>
        <taxon>Kiloniellaceae</taxon>
        <taxon>Aestuariispira</taxon>
    </lineage>
</organism>
<comment type="caution">
    <text evidence="4">The sequence shown here is derived from an EMBL/GenBank/DDBJ whole genome shotgun (WGS) entry which is preliminary data.</text>
</comment>
<evidence type="ECO:0000256" key="1">
    <source>
        <dbReference type="ARBA" id="ARBA00023012"/>
    </source>
</evidence>
<dbReference type="PROSITE" id="PS50894">
    <property type="entry name" value="HPT"/>
    <property type="match status" value="1"/>
</dbReference>
<evidence type="ECO:0000313" key="5">
    <source>
        <dbReference type="Proteomes" id="UP000256845"/>
    </source>
</evidence>
<dbReference type="SMART" id="SM00073">
    <property type="entry name" value="HPT"/>
    <property type="match status" value="1"/>
</dbReference>
<dbReference type="InterPro" id="IPR011006">
    <property type="entry name" value="CheY-like_superfamily"/>
</dbReference>
<dbReference type="EMBL" id="QRDW01000001">
    <property type="protein sequence ID" value="RED53819.1"/>
    <property type="molecule type" value="Genomic_DNA"/>
</dbReference>
<dbReference type="SUPFAM" id="SSF47226">
    <property type="entry name" value="Histidine-containing phosphotransfer domain, HPT domain"/>
    <property type="match status" value="1"/>
</dbReference>
<protein>
    <submittedName>
        <fullName evidence="4">Hpt domain-containing protein</fullName>
    </submittedName>
</protein>
<dbReference type="AlphaFoldDB" id="A0A3D9HWM7"/>
<dbReference type="InterPro" id="IPR008207">
    <property type="entry name" value="Sig_transdc_His_kin_Hpt_dom"/>
</dbReference>